<dbReference type="InterPro" id="IPR002477">
    <property type="entry name" value="Peptidoglycan-bd-like"/>
</dbReference>
<protein>
    <recommendedName>
        <fullName evidence="3">Peptidoglycan binding-like domain-containing protein</fullName>
    </recommendedName>
</protein>
<dbReference type="EMBL" id="SBLC01000004">
    <property type="protein sequence ID" value="RWY43508.1"/>
    <property type="molecule type" value="Genomic_DNA"/>
</dbReference>
<keyword evidence="5" id="KW-1185">Reference proteome</keyword>
<name>A0A3S3V8I2_9RHOB</name>
<evidence type="ECO:0000313" key="5">
    <source>
        <dbReference type="Proteomes" id="UP000287168"/>
    </source>
</evidence>
<dbReference type="Pfam" id="PF01471">
    <property type="entry name" value="PG_binding_1"/>
    <property type="match status" value="1"/>
</dbReference>
<gene>
    <name evidence="4" type="ORF">EP867_03615</name>
</gene>
<dbReference type="AlphaFoldDB" id="A0A3S3V8I2"/>
<dbReference type="OrthoDB" id="7932821at2"/>
<evidence type="ECO:0000256" key="2">
    <source>
        <dbReference type="SAM" id="SignalP"/>
    </source>
</evidence>
<evidence type="ECO:0000256" key="1">
    <source>
        <dbReference type="SAM" id="MobiDB-lite"/>
    </source>
</evidence>
<dbReference type="RefSeq" id="WP_128486846.1">
    <property type="nucleotide sequence ID" value="NZ_JBHLXB010000050.1"/>
</dbReference>
<feature type="region of interest" description="Disordered" evidence="1">
    <location>
        <begin position="30"/>
        <end position="78"/>
    </location>
</feature>
<accession>A0A3S3V8I2</accession>
<feature type="compositionally biased region" description="Basic and acidic residues" evidence="1">
    <location>
        <begin position="30"/>
        <end position="41"/>
    </location>
</feature>
<feature type="compositionally biased region" description="Basic residues" evidence="1">
    <location>
        <begin position="42"/>
        <end position="60"/>
    </location>
</feature>
<dbReference type="Proteomes" id="UP000287168">
    <property type="component" value="Unassembled WGS sequence"/>
</dbReference>
<sequence>MSVTLLNKTCAALLAAAVSLGALAPMAEAGPRDDRRWEQRHHGPPGHAKHHNKGKGKGHARHDPPPRHVHRGPSRPEVRYVPVPVPARAPGWQQPHPREAFYRMSREDRLRIQRQLARQGYYRGPIDGAWGPGTWNGMNAWAGNNGGYGMNTMEATLVLLQALLR</sequence>
<comment type="caution">
    <text evidence="4">The sequence shown here is derived from an EMBL/GenBank/DDBJ whole genome shotgun (WGS) entry which is preliminary data.</text>
</comment>
<keyword evidence="2" id="KW-0732">Signal</keyword>
<proteinExistence type="predicted"/>
<reference evidence="4 5" key="1">
    <citation type="journal article" date="2015" name="Int. J. Syst. Evol. Microbiol.">
        <title>Gemmobacter intermedius sp. nov., isolated from a white stork (Ciconia ciconia).</title>
        <authorList>
            <person name="Kampfer P."/>
            <person name="Jerzak L."/>
            <person name="Wilharm G."/>
            <person name="Golke J."/>
            <person name="Busse H.J."/>
            <person name="Glaeser S.P."/>
        </authorList>
    </citation>
    <scope>NUCLEOTIDE SEQUENCE [LARGE SCALE GENOMIC DNA]</scope>
    <source>
        <strain evidence="4 5">119/4</strain>
    </source>
</reference>
<evidence type="ECO:0000259" key="3">
    <source>
        <dbReference type="Pfam" id="PF01471"/>
    </source>
</evidence>
<feature type="domain" description="Peptidoglycan binding-like" evidence="3">
    <location>
        <begin position="106"/>
        <end position="136"/>
    </location>
</feature>
<dbReference type="InterPro" id="IPR036365">
    <property type="entry name" value="PGBD-like_sf"/>
</dbReference>
<organism evidence="4 5">
    <name type="scientific">Falsigemmobacter intermedius</name>
    <dbReference type="NCBI Taxonomy" id="1553448"/>
    <lineage>
        <taxon>Bacteria</taxon>
        <taxon>Pseudomonadati</taxon>
        <taxon>Pseudomonadota</taxon>
        <taxon>Alphaproteobacteria</taxon>
        <taxon>Rhodobacterales</taxon>
        <taxon>Paracoccaceae</taxon>
        <taxon>Falsigemmobacter</taxon>
    </lineage>
</organism>
<evidence type="ECO:0000313" key="4">
    <source>
        <dbReference type="EMBL" id="RWY43508.1"/>
    </source>
</evidence>
<dbReference type="SUPFAM" id="SSF47090">
    <property type="entry name" value="PGBD-like"/>
    <property type="match status" value="1"/>
</dbReference>
<feature type="chain" id="PRO_5018739286" description="Peptidoglycan binding-like domain-containing protein" evidence="2">
    <location>
        <begin position="30"/>
        <end position="165"/>
    </location>
</feature>
<feature type="signal peptide" evidence="2">
    <location>
        <begin position="1"/>
        <end position="29"/>
    </location>
</feature>